<sequence length="697" mass="78035">MSVLPECNDGNHPFDIANEIFDGLPNLIGVGNSLGGHFNKLWCEYSGLSSYDNRNTGWLKALHPDDYALVDSLCQQAMTTATSFVKQARLRHCSGEYHWFLLSFGVKKAPNSAHNHWFLSCTDIHHQMLEKQIIAEKLAAQKNMLDASVDCIKVINNDGSLLHMNKAGSIALGVDENQQQFGMPWLGLLQPEVRQRGQKALRKVLSGKNARFAGLSATPDGRLQHWDNILSPVFDKDARIQNILCVSRDVSSQRIAEKRLLIASEYDELTGLPNRRLFKKRLKQEMKRSRANNKSLGLILLDLDHFKLVNDTLGHDAGDHLLRVLARRLKADLNANSFVSRLGGDEFAVVISDVENEQDIFKIANNFLLQLETPITHGGKVLHCGMSIGGALYPQDARDASELMKCADTALYELKDGGRGGVYMFNPQMMDKARERATQLNHARQIVRNNQIRPSYQPKVNLATGAIVGFEALLRWYCPQNGIQTPDSVCEAFNDYELATKIGETMQLKVFADISAWLASGAEVLPVSLNASPIEFLRDSYAETFLQRLQMFNIPHHLIELEVTEHAFNKHGSKYVLRALQMLKEMGIRIALDDFGTGHSSFTHLMNYPLDCIKLDRDFIRRMNNETAILGIVESMGILGQKLSIDIIAEGIETEQQRQTLCNSGYHLGQGFLFSQAVEAPRALSMLLKRPAPKITA</sequence>
<feature type="domain" description="PAC" evidence="1">
    <location>
        <begin position="208"/>
        <end position="262"/>
    </location>
</feature>
<dbReference type="InterPro" id="IPR035965">
    <property type="entry name" value="PAS-like_dom_sf"/>
</dbReference>
<evidence type="ECO:0000259" key="1">
    <source>
        <dbReference type="PROSITE" id="PS50113"/>
    </source>
</evidence>
<feature type="domain" description="EAL" evidence="2">
    <location>
        <begin position="436"/>
        <end position="691"/>
    </location>
</feature>
<keyword evidence="4" id="KW-0378">Hydrolase</keyword>
<evidence type="ECO:0000259" key="3">
    <source>
        <dbReference type="PROSITE" id="PS50887"/>
    </source>
</evidence>
<dbReference type="PANTHER" id="PTHR44757">
    <property type="entry name" value="DIGUANYLATE CYCLASE DGCP"/>
    <property type="match status" value="1"/>
</dbReference>
<dbReference type="Gene3D" id="3.30.70.270">
    <property type="match status" value="1"/>
</dbReference>
<dbReference type="NCBIfam" id="TIGR00254">
    <property type="entry name" value="GGDEF"/>
    <property type="match status" value="1"/>
</dbReference>
<dbReference type="SMART" id="SM00052">
    <property type="entry name" value="EAL"/>
    <property type="match status" value="1"/>
</dbReference>
<organism evidence="4 5">
    <name type="scientific">Serratia quinivorans</name>
    <dbReference type="NCBI Taxonomy" id="137545"/>
    <lineage>
        <taxon>Bacteria</taxon>
        <taxon>Pseudomonadati</taxon>
        <taxon>Pseudomonadota</taxon>
        <taxon>Gammaproteobacteria</taxon>
        <taxon>Enterobacterales</taxon>
        <taxon>Yersiniaceae</taxon>
        <taxon>Serratia</taxon>
    </lineage>
</organism>
<dbReference type="CDD" id="cd01949">
    <property type="entry name" value="GGDEF"/>
    <property type="match status" value="1"/>
</dbReference>
<dbReference type="Pfam" id="PF00563">
    <property type="entry name" value="EAL"/>
    <property type="match status" value="1"/>
</dbReference>
<dbReference type="InterPro" id="IPR000160">
    <property type="entry name" value="GGDEF_dom"/>
</dbReference>
<dbReference type="EMBL" id="UGYN01000002">
    <property type="protein sequence ID" value="SUI90883.1"/>
    <property type="molecule type" value="Genomic_DNA"/>
</dbReference>
<dbReference type="InterPro" id="IPR013655">
    <property type="entry name" value="PAS_fold_3"/>
</dbReference>
<name>A0A380B061_9GAMM</name>
<dbReference type="SMART" id="SM00267">
    <property type="entry name" value="GGDEF"/>
    <property type="match status" value="1"/>
</dbReference>
<dbReference type="PROSITE" id="PS50887">
    <property type="entry name" value="GGDEF"/>
    <property type="match status" value="1"/>
</dbReference>
<dbReference type="Pfam" id="PF00990">
    <property type="entry name" value="GGDEF"/>
    <property type="match status" value="1"/>
</dbReference>
<dbReference type="PROSITE" id="PS50883">
    <property type="entry name" value="EAL"/>
    <property type="match status" value="1"/>
</dbReference>
<evidence type="ECO:0000313" key="5">
    <source>
        <dbReference type="Proteomes" id="UP000255529"/>
    </source>
</evidence>
<dbReference type="SUPFAM" id="SSF55073">
    <property type="entry name" value="Nucleotide cyclase"/>
    <property type="match status" value="1"/>
</dbReference>
<dbReference type="RefSeq" id="WP_115184671.1">
    <property type="nucleotide sequence ID" value="NZ_CAMKUF010000001.1"/>
</dbReference>
<dbReference type="Gene3D" id="3.30.450.20">
    <property type="entry name" value="PAS domain"/>
    <property type="match status" value="2"/>
</dbReference>
<dbReference type="Proteomes" id="UP000255529">
    <property type="component" value="Unassembled WGS sequence"/>
</dbReference>
<dbReference type="InterPro" id="IPR000014">
    <property type="entry name" value="PAS"/>
</dbReference>
<dbReference type="Gene3D" id="3.20.20.450">
    <property type="entry name" value="EAL domain"/>
    <property type="match status" value="1"/>
</dbReference>
<dbReference type="InterPro" id="IPR035919">
    <property type="entry name" value="EAL_sf"/>
</dbReference>
<dbReference type="SUPFAM" id="SSF141868">
    <property type="entry name" value="EAL domain-like"/>
    <property type="match status" value="1"/>
</dbReference>
<dbReference type="PANTHER" id="PTHR44757:SF2">
    <property type="entry name" value="BIOFILM ARCHITECTURE MAINTENANCE PROTEIN MBAA"/>
    <property type="match status" value="1"/>
</dbReference>
<dbReference type="Pfam" id="PF08447">
    <property type="entry name" value="PAS_3"/>
    <property type="match status" value="1"/>
</dbReference>
<dbReference type="Pfam" id="PF08448">
    <property type="entry name" value="PAS_4"/>
    <property type="match status" value="1"/>
</dbReference>
<dbReference type="GO" id="GO:0071111">
    <property type="term" value="F:cyclic-guanylate-specific phosphodiesterase activity"/>
    <property type="evidence" value="ECO:0007669"/>
    <property type="project" value="UniProtKB-EC"/>
</dbReference>
<dbReference type="InterPro" id="IPR013656">
    <property type="entry name" value="PAS_4"/>
</dbReference>
<dbReference type="InterPro" id="IPR029787">
    <property type="entry name" value="Nucleotide_cyclase"/>
</dbReference>
<gene>
    <name evidence="4" type="primary">gmr_2</name>
    <name evidence="4" type="ORF">NCTC11544_05343</name>
</gene>
<dbReference type="CDD" id="cd01948">
    <property type="entry name" value="EAL"/>
    <property type="match status" value="1"/>
</dbReference>
<dbReference type="InterPro" id="IPR001633">
    <property type="entry name" value="EAL_dom"/>
</dbReference>
<dbReference type="InterPro" id="IPR000700">
    <property type="entry name" value="PAS-assoc_C"/>
</dbReference>
<dbReference type="InterPro" id="IPR052155">
    <property type="entry name" value="Biofilm_reg_signaling"/>
</dbReference>
<evidence type="ECO:0000259" key="2">
    <source>
        <dbReference type="PROSITE" id="PS50883"/>
    </source>
</evidence>
<dbReference type="SUPFAM" id="SSF55785">
    <property type="entry name" value="PYP-like sensor domain (PAS domain)"/>
    <property type="match status" value="2"/>
</dbReference>
<dbReference type="CDD" id="cd00130">
    <property type="entry name" value="PAS"/>
    <property type="match status" value="1"/>
</dbReference>
<reference evidence="4 5" key="1">
    <citation type="submission" date="2018-06" db="EMBL/GenBank/DDBJ databases">
        <authorList>
            <consortium name="Pathogen Informatics"/>
            <person name="Doyle S."/>
        </authorList>
    </citation>
    <scope>NUCLEOTIDE SEQUENCE [LARGE SCALE GENOMIC DNA]</scope>
    <source>
        <strain evidence="4 5">NCTC11544</strain>
    </source>
</reference>
<dbReference type="AlphaFoldDB" id="A0A380B061"/>
<evidence type="ECO:0000313" key="4">
    <source>
        <dbReference type="EMBL" id="SUI90883.1"/>
    </source>
</evidence>
<accession>A0A380B061</accession>
<protein>
    <submittedName>
        <fullName evidence="4">Cyclic di-GMP phosphodiesterase Gmr</fullName>
        <ecNumber evidence="4">3.1.4.52</ecNumber>
    </submittedName>
</protein>
<dbReference type="PROSITE" id="PS50113">
    <property type="entry name" value="PAC"/>
    <property type="match status" value="1"/>
</dbReference>
<feature type="domain" description="GGDEF" evidence="3">
    <location>
        <begin position="294"/>
        <end position="427"/>
    </location>
</feature>
<dbReference type="InterPro" id="IPR043128">
    <property type="entry name" value="Rev_trsase/Diguanyl_cyclase"/>
</dbReference>
<dbReference type="EC" id="3.1.4.52" evidence="4"/>
<proteinExistence type="predicted"/>